<dbReference type="InterPro" id="IPR010982">
    <property type="entry name" value="Lambda_DNA-bd_dom_sf"/>
</dbReference>
<sequence>MLPPYRRLTDDATHFARLLQYVRYHAGVTSNHLAHSTGADITHVYDVLNGRCFPSRGFTHRYARACGADPHILLIAWQHEHDRRSRRHPRR</sequence>
<organism evidence="1 2">
    <name type="scientific">Streptomyces alfalfae</name>
    <dbReference type="NCBI Taxonomy" id="1642299"/>
    <lineage>
        <taxon>Bacteria</taxon>
        <taxon>Bacillati</taxon>
        <taxon>Actinomycetota</taxon>
        <taxon>Actinomycetes</taxon>
        <taxon>Kitasatosporales</taxon>
        <taxon>Streptomycetaceae</taxon>
        <taxon>Streptomyces</taxon>
    </lineage>
</organism>
<dbReference type="Pfam" id="PF13560">
    <property type="entry name" value="HTH_31"/>
    <property type="match status" value="1"/>
</dbReference>
<dbReference type="AlphaFoldDB" id="A0A7T4PMW8"/>
<accession>A0A7T4PMW8</accession>
<reference evidence="1 2" key="1">
    <citation type="submission" date="2020-12" db="EMBL/GenBank/DDBJ databases">
        <title>Identification and biosynthesis of polyene macrolides produced by Streptomyces alfalfae Men-myco-93-63.</title>
        <authorList>
            <person name="Liu D."/>
            <person name="Li Y."/>
            <person name="Liu L."/>
            <person name="Han X."/>
            <person name="Shen F."/>
        </authorList>
    </citation>
    <scope>NUCLEOTIDE SEQUENCE [LARGE SCALE GENOMIC DNA]</scope>
    <source>
        <strain evidence="1 2">Men-myco-93-63</strain>
    </source>
</reference>
<gene>
    <name evidence="1" type="ORF">I8755_35555</name>
</gene>
<proteinExistence type="predicted"/>
<dbReference type="Proteomes" id="UP000596130">
    <property type="component" value="Chromosome"/>
</dbReference>
<protein>
    <submittedName>
        <fullName evidence="1">Helix-turn-helix domain-containing protein</fullName>
    </submittedName>
</protein>
<dbReference type="GO" id="GO:0003677">
    <property type="term" value="F:DNA binding"/>
    <property type="evidence" value="ECO:0007669"/>
    <property type="project" value="InterPro"/>
</dbReference>
<evidence type="ECO:0000313" key="1">
    <source>
        <dbReference type="EMBL" id="QQC93066.1"/>
    </source>
</evidence>
<dbReference type="Gene3D" id="1.10.260.40">
    <property type="entry name" value="lambda repressor-like DNA-binding domains"/>
    <property type="match status" value="1"/>
</dbReference>
<name>A0A7T4PMW8_9ACTN</name>
<dbReference type="SUPFAM" id="SSF47413">
    <property type="entry name" value="lambda repressor-like DNA-binding domains"/>
    <property type="match status" value="1"/>
</dbReference>
<evidence type="ECO:0000313" key="2">
    <source>
        <dbReference type="Proteomes" id="UP000596130"/>
    </source>
</evidence>
<dbReference type="RefSeq" id="WP_198504623.1">
    <property type="nucleotide sequence ID" value="NZ_CP065959.1"/>
</dbReference>
<dbReference type="EMBL" id="CP065959">
    <property type="protein sequence ID" value="QQC93066.1"/>
    <property type="molecule type" value="Genomic_DNA"/>
</dbReference>